<gene>
    <name evidence="2" type="ORF">S01H1_36519</name>
</gene>
<organism evidence="2">
    <name type="scientific">marine sediment metagenome</name>
    <dbReference type="NCBI Taxonomy" id="412755"/>
    <lineage>
        <taxon>unclassified sequences</taxon>
        <taxon>metagenomes</taxon>
        <taxon>ecological metagenomes</taxon>
    </lineage>
</organism>
<sequence length="90" mass="10629">MAVTFQEQIKKQRNLIFVFVGLVLFTAVIVWWGQFRQGEPPERAIIKRFARIKINFEILNHPLLAEFQLVNKIPKFEGEKGRENPFIPTF</sequence>
<keyword evidence="1" id="KW-0472">Membrane</keyword>
<comment type="caution">
    <text evidence="2">The sequence shown here is derived from an EMBL/GenBank/DDBJ whole genome shotgun (WGS) entry which is preliminary data.</text>
</comment>
<dbReference type="AlphaFoldDB" id="X0UHR6"/>
<keyword evidence="1" id="KW-1133">Transmembrane helix</keyword>
<evidence type="ECO:0000313" key="2">
    <source>
        <dbReference type="EMBL" id="GAG05130.1"/>
    </source>
</evidence>
<feature type="transmembrane region" description="Helical" evidence="1">
    <location>
        <begin position="15"/>
        <end position="33"/>
    </location>
</feature>
<protein>
    <submittedName>
        <fullName evidence="2">Uncharacterized protein</fullName>
    </submittedName>
</protein>
<proteinExistence type="predicted"/>
<keyword evidence="1" id="KW-0812">Transmembrane</keyword>
<dbReference type="EMBL" id="BARS01022884">
    <property type="protein sequence ID" value="GAG05130.1"/>
    <property type="molecule type" value="Genomic_DNA"/>
</dbReference>
<reference evidence="2" key="1">
    <citation type="journal article" date="2014" name="Front. Microbiol.">
        <title>High frequency of phylogenetically diverse reductive dehalogenase-homologous genes in deep subseafloor sedimentary metagenomes.</title>
        <authorList>
            <person name="Kawai M."/>
            <person name="Futagami T."/>
            <person name="Toyoda A."/>
            <person name="Takaki Y."/>
            <person name="Nishi S."/>
            <person name="Hori S."/>
            <person name="Arai W."/>
            <person name="Tsubouchi T."/>
            <person name="Morono Y."/>
            <person name="Uchiyama I."/>
            <person name="Ito T."/>
            <person name="Fujiyama A."/>
            <person name="Inagaki F."/>
            <person name="Takami H."/>
        </authorList>
    </citation>
    <scope>NUCLEOTIDE SEQUENCE</scope>
    <source>
        <strain evidence="2">Expedition CK06-06</strain>
    </source>
</reference>
<accession>X0UHR6</accession>
<evidence type="ECO:0000256" key="1">
    <source>
        <dbReference type="SAM" id="Phobius"/>
    </source>
</evidence>
<name>X0UHR6_9ZZZZ</name>